<dbReference type="EMBL" id="CM041532">
    <property type="protein sequence ID" value="KAI3375492.1"/>
    <property type="molecule type" value="Genomic_DNA"/>
</dbReference>
<name>A0ACB8X5B2_9TELE</name>
<sequence length="141" mass="16220">MSLKLSDLKLSDNGTYICKLVSKELETSIQVIVGAVSKPVISHEKTEETEAVLRCDAKDWYPKPEIEWSDKEGNIIPPFDNNTEPEAEHFFVYSRITVKMMANNTYTCTVRQQDIGQSREAHYTFPCKSPLVYFMTRTFKT</sequence>
<gene>
    <name evidence="1" type="ORF">L3Q82_003820</name>
</gene>
<keyword evidence="2" id="KW-1185">Reference proteome</keyword>
<proteinExistence type="predicted"/>
<evidence type="ECO:0000313" key="2">
    <source>
        <dbReference type="Proteomes" id="UP000831701"/>
    </source>
</evidence>
<protein>
    <submittedName>
        <fullName evidence="1">Uncharacterized protein</fullName>
    </submittedName>
</protein>
<reference evidence="1" key="1">
    <citation type="submission" date="2022-04" db="EMBL/GenBank/DDBJ databases">
        <title>Jade perch genome.</title>
        <authorList>
            <person name="Chao B."/>
        </authorList>
    </citation>
    <scope>NUCLEOTIDE SEQUENCE</scope>
    <source>
        <strain evidence="1">CB-2022</strain>
    </source>
</reference>
<organism evidence="1 2">
    <name type="scientific">Scortum barcoo</name>
    <name type="common">barcoo grunter</name>
    <dbReference type="NCBI Taxonomy" id="214431"/>
    <lineage>
        <taxon>Eukaryota</taxon>
        <taxon>Metazoa</taxon>
        <taxon>Chordata</taxon>
        <taxon>Craniata</taxon>
        <taxon>Vertebrata</taxon>
        <taxon>Euteleostomi</taxon>
        <taxon>Actinopterygii</taxon>
        <taxon>Neopterygii</taxon>
        <taxon>Teleostei</taxon>
        <taxon>Neoteleostei</taxon>
        <taxon>Acanthomorphata</taxon>
        <taxon>Eupercaria</taxon>
        <taxon>Centrarchiformes</taxon>
        <taxon>Terapontoidei</taxon>
        <taxon>Terapontidae</taxon>
        <taxon>Scortum</taxon>
    </lineage>
</organism>
<accession>A0ACB8X5B2</accession>
<dbReference type="Proteomes" id="UP000831701">
    <property type="component" value="Chromosome 2"/>
</dbReference>
<comment type="caution">
    <text evidence="1">The sequence shown here is derived from an EMBL/GenBank/DDBJ whole genome shotgun (WGS) entry which is preliminary data.</text>
</comment>
<evidence type="ECO:0000313" key="1">
    <source>
        <dbReference type="EMBL" id="KAI3375492.1"/>
    </source>
</evidence>